<keyword evidence="1" id="KW-0732">Signal</keyword>
<sequence length="318" mass="33634">MAKSGNESLVLGLSLLVTSAIAGGGYLLFSQSKNVGNPQTGSNTVATIAPMTNSSIQDIDVSLPNPKVITMDGSVTMVRLIKQLQIAYSQQNPTIPTTYGVPDGRPNGSNQGIKSLISRQVLIAANSRSLNADEVNQGIRAIPIARDALAIIIGVNNPFKGSLSMAQLKDIYQGKITNWSQVGGANIPIKVINRANASGTQSLFQSVVLLDEAFASDGNNFITWPQDETTPILQRLGNDGISYTTVSQAVGQEIVRIVPVNGVAPTDMNAIRSGSYPISRMITLAVNQQVSPAVKEFIDFALSPRGQELVTSAGFVPL</sequence>
<organism evidence="3 4">
    <name type="scientific">Pseudanabaena mucicola FACHB-723</name>
    <dbReference type="NCBI Taxonomy" id="2692860"/>
    <lineage>
        <taxon>Bacteria</taxon>
        <taxon>Bacillati</taxon>
        <taxon>Cyanobacteriota</taxon>
        <taxon>Cyanophyceae</taxon>
        <taxon>Pseudanabaenales</taxon>
        <taxon>Pseudanabaenaceae</taxon>
        <taxon>Pseudanabaena</taxon>
    </lineage>
</organism>
<name>A0ABR7ZW65_9CYAN</name>
<proteinExistence type="predicted"/>
<reference evidence="3 4" key="1">
    <citation type="journal article" date="2020" name="ISME J.">
        <title>Comparative genomics reveals insights into cyanobacterial evolution and habitat adaptation.</title>
        <authorList>
            <person name="Chen M.Y."/>
            <person name="Teng W.K."/>
            <person name="Zhao L."/>
            <person name="Hu C.X."/>
            <person name="Zhou Y.K."/>
            <person name="Han B.P."/>
            <person name="Song L.R."/>
            <person name="Shu W.S."/>
        </authorList>
    </citation>
    <scope>NUCLEOTIDE SEQUENCE [LARGE SCALE GENOMIC DNA]</scope>
    <source>
        <strain evidence="3 4">FACHB-723</strain>
    </source>
</reference>
<evidence type="ECO:0000313" key="3">
    <source>
        <dbReference type="EMBL" id="MBD2188178.1"/>
    </source>
</evidence>
<dbReference type="InterPro" id="IPR050811">
    <property type="entry name" value="Phosphate_ABC_transporter"/>
</dbReference>
<dbReference type="EMBL" id="JACJQB010000012">
    <property type="protein sequence ID" value="MBD2188178.1"/>
    <property type="molecule type" value="Genomic_DNA"/>
</dbReference>
<dbReference type="RefSeq" id="WP_190403036.1">
    <property type="nucleotide sequence ID" value="NZ_JACJQB010000012.1"/>
</dbReference>
<dbReference type="SUPFAM" id="SSF53850">
    <property type="entry name" value="Periplasmic binding protein-like II"/>
    <property type="match status" value="1"/>
</dbReference>
<protein>
    <submittedName>
        <fullName evidence="3">Phosphate ABC transporter substrate-binding protein</fullName>
    </submittedName>
</protein>
<dbReference type="Proteomes" id="UP000642094">
    <property type="component" value="Unassembled WGS sequence"/>
</dbReference>
<dbReference type="PANTHER" id="PTHR30570">
    <property type="entry name" value="PERIPLASMIC PHOSPHATE BINDING COMPONENT OF PHOSPHATE ABC TRANSPORTER"/>
    <property type="match status" value="1"/>
</dbReference>
<dbReference type="Pfam" id="PF12849">
    <property type="entry name" value="PBP_like_2"/>
    <property type="match status" value="1"/>
</dbReference>
<evidence type="ECO:0000256" key="1">
    <source>
        <dbReference type="ARBA" id="ARBA00022729"/>
    </source>
</evidence>
<keyword evidence="4" id="KW-1185">Reference proteome</keyword>
<dbReference type="CDD" id="cd13653">
    <property type="entry name" value="PBP2_phosphate_like_1"/>
    <property type="match status" value="1"/>
</dbReference>
<dbReference type="Gene3D" id="3.40.190.10">
    <property type="entry name" value="Periplasmic binding protein-like II"/>
    <property type="match status" value="2"/>
</dbReference>
<dbReference type="InterPro" id="IPR024370">
    <property type="entry name" value="PBP_domain"/>
</dbReference>
<evidence type="ECO:0000313" key="4">
    <source>
        <dbReference type="Proteomes" id="UP000642094"/>
    </source>
</evidence>
<accession>A0ABR7ZW65</accession>
<feature type="domain" description="PBP" evidence="2">
    <location>
        <begin position="65"/>
        <end position="304"/>
    </location>
</feature>
<evidence type="ECO:0000259" key="2">
    <source>
        <dbReference type="Pfam" id="PF12849"/>
    </source>
</evidence>
<comment type="caution">
    <text evidence="3">The sequence shown here is derived from an EMBL/GenBank/DDBJ whole genome shotgun (WGS) entry which is preliminary data.</text>
</comment>
<dbReference type="PANTHER" id="PTHR30570:SF1">
    <property type="entry name" value="PHOSPHATE-BINDING PROTEIN PSTS"/>
    <property type="match status" value="1"/>
</dbReference>
<gene>
    <name evidence="3" type="ORF">H6F41_08490</name>
</gene>